<dbReference type="GO" id="GO:0003735">
    <property type="term" value="F:structural constituent of ribosome"/>
    <property type="evidence" value="ECO:0007669"/>
    <property type="project" value="InterPro"/>
</dbReference>
<reference evidence="8 9" key="2">
    <citation type="submission" date="2019-01" db="EMBL/GenBank/DDBJ databases">
        <title>Tautonia sociabilis, a novel thermotolerant planctomycete of Isosphaeraceae family, isolated from a 4000 m deep subterranean habitat.</title>
        <authorList>
            <person name="Kovaleva O.L."/>
            <person name="Elcheninov A.G."/>
            <person name="Van Heerden E."/>
            <person name="Toshchakov S.V."/>
            <person name="Novikov A."/>
            <person name="Bonch-Osmolovskaya E.A."/>
            <person name="Kublanov I.V."/>
        </authorList>
    </citation>
    <scope>NUCLEOTIDE SEQUENCE [LARGE SCALE GENOMIC DNA]</scope>
    <source>
        <strain evidence="8 9">GM2012</strain>
    </source>
</reference>
<evidence type="ECO:0000313" key="9">
    <source>
        <dbReference type="Proteomes" id="UP000280296"/>
    </source>
</evidence>
<dbReference type="OrthoDB" id="9803541at2"/>
<dbReference type="InterPro" id="IPR008991">
    <property type="entry name" value="Translation_prot_SH3-like_sf"/>
</dbReference>
<evidence type="ECO:0000256" key="6">
    <source>
        <dbReference type="RuleBase" id="RU000559"/>
    </source>
</evidence>
<dbReference type="GO" id="GO:0006412">
    <property type="term" value="P:translation"/>
    <property type="evidence" value="ECO:0007669"/>
    <property type="project" value="UniProtKB-UniRule"/>
</dbReference>
<feature type="region of interest" description="Disordered" evidence="7">
    <location>
        <begin position="123"/>
        <end position="175"/>
    </location>
</feature>
<dbReference type="PROSITE" id="PS01015">
    <property type="entry name" value="RIBOSOMAL_L19"/>
    <property type="match status" value="1"/>
</dbReference>
<protein>
    <recommendedName>
        <fullName evidence="4 5">Large ribosomal subunit protein bL19</fullName>
    </recommendedName>
</protein>
<dbReference type="HAMAP" id="MF_00402">
    <property type="entry name" value="Ribosomal_bL19"/>
    <property type="match status" value="1"/>
</dbReference>
<evidence type="ECO:0000313" key="8">
    <source>
        <dbReference type="EMBL" id="RUL82924.1"/>
    </source>
</evidence>
<dbReference type="PANTHER" id="PTHR15680">
    <property type="entry name" value="RIBOSOMAL PROTEIN L19"/>
    <property type="match status" value="1"/>
</dbReference>
<dbReference type="PRINTS" id="PR00061">
    <property type="entry name" value="RIBOSOMALL19"/>
</dbReference>
<dbReference type="InterPro" id="IPR038657">
    <property type="entry name" value="Ribosomal_bL19_sf"/>
</dbReference>
<dbReference type="NCBIfam" id="TIGR01024">
    <property type="entry name" value="rplS_bact"/>
    <property type="match status" value="1"/>
</dbReference>
<keyword evidence="3 5" id="KW-0687">Ribonucleoprotein</keyword>
<evidence type="ECO:0000256" key="7">
    <source>
        <dbReference type="SAM" id="MobiDB-lite"/>
    </source>
</evidence>
<comment type="function">
    <text evidence="5 6">This protein is located at the 30S-50S ribosomal subunit interface and may play a role in the structure and function of the aminoacyl-tRNA binding site.</text>
</comment>
<dbReference type="EMBL" id="RYZH01000067">
    <property type="protein sequence ID" value="RUL82924.1"/>
    <property type="molecule type" value="Genomic_DNA"/>
</dbReference>
<gene>
    <name evidence="5" type="primary">rplS</name>
    <name evidence="8" type="ORF">TsocGM_22990</name>
</gene>
<evidence type="ECO:0000256" key="5">
    <source>
        <dbReference type="HAMAP-Rule" id="MF_00402"/>
    </source>
</evidence>
<keyword evidence="9" id="KW-1185">Reference proteome</keyword>
<sequence>MQNALMELVEKTSMRESVPHFEIGDTVDVHVRILEGDKERIQIFNGVVIARSGAGVREVFTVRRIVAGEGVERTFPVHSPRIADIAVKRSGKVRRAKLYYLRDRVGKAVRLKERVRGKATEAEAAAVRTQKREARKAKKAAKIEARAQRAAEGPKPRAKKGASENGESSPEGGES</sequence>
<evidence type="ECO:0000256" key="2">
    <source>
        <dbReference type="ARBA" id="ARBA00022980"/>
    </source>
</evidence>
<evidence type="ECO:0000256" key="3">
    <source>
        <dbReference type="ARBA" id="ARBA00023274"/>
    </source>
</evidence>
<dbReference type="AlphaFoldDB" id="A0A432MDL0"/>
<dbReference type="InterPro" id="IPR001857">
    <property type="entry name" value="Ribosomal_bL19"/>
</dbReference>
<dbReference type="FunFam" id="2.30.30.790:FF:000001">
    <property type="entry name" value="50S ribosomal protein L19"/>
    <property type="match status" value="1"/>
</dbReference>
<dbReference type="SUPFAM" id="SSF50104">
    <property type="entry name" value="Translation proteins SH3-like domain"/>
    <property type="match status" value="1"/>
</dbReference>
<dbReference type="Gene3D" id="2.30.30.790">
    <property type="match status" value="1"/>
</dbReference>
<dbReference type="Proteomes" id="UP000280296">
    <property type="component" value="Unassembled WGS sequence"/>
</dbReference>
<dbReference type="InterPro" id="IPR018257">
    <property type="entry name" value="Ribosomal_bL19_CS"/>
</dbReference>
<dbReference type="PANTHER" id="PTHR15680:SF9">
    <property type="entry name" value="LARGE RIBOSOMAL SUBUNIT PROTEIN BL19M"/>
    <property type="match status" value="1"/>
</dbReference>
<evidence type="ECO:0000256" key="4">
    <source>
        <dbReference type="ARBA" id="ARBA00035171"/>
    </source>
</evidence>
<evidence type="ECO:0000256" key="1">
    <source>
        <dbReference type="ARBA" id="ARBA00005781"/>
    </source>
</evidence>
<comment type="similarity">
    <text evidence="1 5 6">Belongs to the bacterial ribosomal protein bL19 family.</text>
</comment>
<reference evidence="8 9" key="1">
    <citation type="submission" date="2018-12" db="EMBL/GenBank/DDBJ databases">
        <authorList>
            <person name="Toschakov S.V."/>
        </authorList>
    </citation>
    <scope>NUCLEOTIDE SEQUENCE [LARGE SCALE GENOMIC DNA]</scope>
    <source>
        <strain evidence="8 9">GM2012</strain>
    </source>
</reference>
<proteinExistence type="inferred from homology"/>
<accession>A0A432MDL0</accession>
<comment type="caution">
    <text evidence="8">The sequence shown here is derived from an EMBL/GenBank/DDBJ whole genome shotgun (WGS) entry which is preliminary data.</text>
</comment>
<dbReference type="GO" id="GO:0022625">
    <property type="term" value="C:cytosolic large ribosomal subunit"/>
    <property type="evidence" value="ECO:0007669"/>
    <property type="project" value="TreeGrafter"/>
</dbReference>
<organism evidence="8 9">
    <name type="scientific">Tautonia sociabilis</name>
    <dbReference type="NCBI Taxonomy" id="2080755"/>
    <lineage>
        <taxon>Bacteria</taxon>
        <taxon>Pseudomonadati</taxon>
        <taxon>Planctomycetota</taxon>
        <taxon>Planctomycetia</taxon>
        <taxon>Isosphaerales</taxon>
        <taxon>Isosphaeraceae</taxon>
        <taxon>Tautonia</taxon>
    </lineage>
</organism>
<feature type="compositionally biased region" description="Basic and acidic residues" evidence="7">
    <location>
        <begin position="141"/>
        <end position="155"/>
    </location>
</feature>
<feature type="compositionally biased region" description="Low complexity" evidence="7">
    <location>
        <begin position="163"/>
        <end position="175"/>
    </location>
</feature>
<dbReference type="Pfam" id="PF01245">
    <property type="entry name" value="Ribosomal_L19"/>
    <property type="match status" value="1"/>
</dbReference>
<name>A0A432MDL0_9BACT</name>
<keyword evidence="2 5" id="KW-0689">Ribosomal protein</keyword>